<comment type="subcellular location">
    <subcellularLocation>
        <location evidence="2">Secreted</location>
    </subcellularLocation>
</comment>
<keyword evidence="12 13" id="KW-0624">Polysaccharide degradation</keyword>
<dbReference type="VEuPathDB" id="FungiDB:ATCC64974_29320"/>
<evidence type="ECO:0000256" key="11">
    <source>
        <dbReference type="ARBA" id="ARBA00023295"/>
    </source>
</evidence>
<dbReference type="InterPro" id="IPR001137">
    <property type="entry name" value="Glyco_hydro_11"/>
</dbReference>
<organism evidence="17">
    <name type="scientific">Aspergillus niger</name>
    <dbReference type="NCBI Taxonomy" id="5061"/>
    <lineage>
        <taxon>Eukaryota</taxon>
        <taxon>Fungi</taxon>
        <taxon>Dikarya</taxon>
        <taxon>Ascomycota</taxon>
        <taxon>Pezizomycotina</taxon>
        <taxon>Eurotiomycetes</taxon>
        <taxon>Eurotiomycetidae</taxon>
        <taxon>Eurotiales</taxon>
        <taxon>Aspergillaceae</taxon>
        <taxon>Aspergillus</taxon>
        <taxon>Aspergillus subgen. Circumdati</taxon>
    </lineage>
</organism>
<dbReference type="EMBL" id="KR296919">
    <property type="protein sequence ID" value="ALN49265.1"/>
    <property type="molecule type" value="Genomic_DNA"/>
</dbReference>
<dbReference type="VEuPathDB" id="FungiDB:M747DRAFT_369079"/>
<dbReference type="EC" id="3.2.1.8" evidence="5 13"/>
<evidence type="ECO:0000256" key="4">
    <source>
        <dbReference type="ARBA" id="ARBA00007792"/>
    </source>
</evidence>
<protein>
    <recommendedName>
        <fullName evidence="5 13">Endo-1,4-beta-xylanase</fullName>
        <ecNumber evidence="5 13">3.2.1.8</ecNumber>
    </recommendedName>
</protein>
<proteinExistence type="inferred from homology"/>
<dbReference type="InterPro" id="IPR033123">
    <property type="entry name" value="GH11_dom"/>
</dbReference>
<dbReference type="GO" id="GO:0031176">
    <property type="term" value="F:endo-1,4-beta-xylanase activity"/>
    <property type="evidence" value="ECO:0007669"/>
    <property type="project" value="UniProtKB-UniRule"/>
</dbReference>
<reference evidence="17" key="2">
    <citation type="submission" date="2015-04" db="EMBL/GenBank/DDBJ databases">
        <authorList>
            <person name="Syromyatnikov M.Y."/>
            <person name="Popov V.N."/>
        </authorList>
    </citation>
    <scope>NUCLEOTIDE SEQUENCE</scope>
    <source>
        <strain evidence="17">DSM 26641</strain>
    </source>
</reference>
<evidence type="ECO:0000256" key="14">
    <source>
        <dbReference type="RuleBase" id="RU362015"/>
    </source>
</evidence>
<dbReference type="GO" id="GO:0045493">
    <property type="term" value="P:xylan catabolic process"/>
    <property type="evidence" value="ECO:0007669"/>
    <property type="project" value="UniProtKB-UniRule"/>
</dbReference>
<keyword evidence="8 15" id="KW-0732">Signal</keyword>
<dbReference type="PANTHER" id="PTHR46828">
    <property type="entry name" value="ENDO-1,4-BETA-XYLANASE A-RELATED"/>
    <property type="match status" value="1"/>
</dbReference>
<feature type="active site" description="Proton donor" evidence="13">
    <location>
        <position position="242"/>
    </location>
</feature>
<feature type="domain" description="GH11" evidence="16">
    <location>
        <begin position="67"/>
        <end position="255"/>
    </location>
</feature>
<evidence type="ECO:0000256" key="9">
    <source>
        <dbReference type="ARBA" id="ARBA00022801"/>
    </source>
</evidence>
<comment type="catalytic activity">
    <reaction evidence="1 13 14">
        <text>Endohydrolysis of (1-&gt;4)-beta-D-xylosidic linkages in xylans.</text>
        <dbReference type="EC" id="3.2.1.8"/>
    </reaction>
</comment>
<evidence type="ECO:0000256" key="6">
    <source>
        <dbReference type="ARBA" id="ARBA00022525"/>
    </source>
</evidence>
<evidence type="ECO:0000313" key="17">
    <source>
        <dbReference type="EMBL" id="ALN49265.1"/>
    </source>
</evidence>
<dbReference type="GO" id="GO:0005576">
    <property type="term" value="C:extracellular region"/>
    <property type="evidence" value="ECO:0007669"/>
    <property type="project" value="UniProtKB-SubCell"/>
</dbReference>
<dbReference type="InterPro" id="IPR013319">
    <property type="entry name" value="GH11/12"/>
</dbReference>
<evidence type="ECO:0000256" key="3">
    <source>
        <dbReference type="ARBA" id="ARBA00004851"/>
    </source>
</evidence>
<dbReference type="Gene3D" id="2.60.120.180">
    <property type="match status" value="1"/>
</dbReference>
<dbReference type="AlphaFoldDB" id="A0A0S2CW27"/>
<keyword evidence="6" id="KW-0964">Secreted</keyword>
<evidence type="ECO:0000256" key="2">
    <source>
        <dbReference type="ARBA" id="ARBA00004613"/>
    </source>
</evidence>
<comment type="pathway">
    <text evidence="3 13 14">Glycan degradation; xylan degradation.</text>
</comment>
<keyword evidence="9 13" id="KW-0378">Hydrolase</keyword>
<dbReference type="PRINTS" id="PR00911">
    <property type="entry name" value="GLHYDRLASE11"/>
</dbReference>
<evidence type="ECO:0000256" key="10">
    <source>
        <dbReference type="ARBA" id="ARBA00023277"/>
    </source>
</evidence>
<evidence type="ECO:0000256" key="1">
    <source>
        <dbReference type="ARBA" id="ARBA00000681"/>
    </source>
</evidence>
<dbReference type="Pfam" id="PF00457">
    <property type="entry name" value="Glyco_hydro_11"/>
    <property type="match status" value="1"/>
</dbReference>
<evidence type="ECO:0000256" key="5">
    <source>
        <dbReference type="ARBA" id="ARBA00012590"/>
    </source>
</evidence>
<comment type="similarity">
    <text evidence="4 13 14">Belongs to the glycosyl hydrolase 11 (cellulase G) family.</text>
</comment>
<keyword evidence="7 13" id="KW-0858">Xylan degradation</keyword>
<dbReference type="PROSITE" id="PS51761">
    <property type="entry name" value="GH11_3"/>
    <property type="match status" value="1"/>
</dbReference>
<dbReference type="InterPro" id="IPR013320">
    <property type="entry name" value="ConA-like_dom_sf"/>
</dbReference>
<keyword evidence="11 13" id="KW-0326">Glycosidase</keyword>
<feature type="chain" id="PRO_5006594648" description="Endo-1,4-beta-xylanase" evidence="15">
    <location>
        <begin position="28"/>
        <end position="256"/>
    </location>
</feature>
<dbReference type="SUPFAM" id="SSF49899">
    <property type="entry name" value="Concanavalin A-like lectins/glucanases"/>
    <property type="match status" value="1"/>
</dbReference>
<dbReference type="VEuPathDB" id="FungiDB:ASPNIDRAFT2_1143617"/>
<evidence type="ECO:0000256" key="13">
    <source>
        <dbReference type="PROSITE-ProRule" id="PRU01097"/>
    </source>
</evidence>
<sequence>MVSFLGQARLAVPILSAFACMLAASSAIPPPPRGALSPERLQWIREVIGNQTENDSVSDLAKRSTILHTSQDGVDSAGFYYSVYNDNGADVGYTEYPTTGQFELGWTTETEFLAGKGFKGGNPRSLTWDGYFTAEGDWTLAIYGWTTNPVTEWYIVESHGTGTPGNGNILGQVDSDGGVYDVYNLPYRNVPEIYGVTNFDQHWSVRRSHRSTGTVDVSAHFQRWKELGLNPGSPVFQMVTLEGFSGQGYLDFTVSA</sequence>
<keyword evidence="10 13" id="KW-0119">Carbohydrate metabolism</keyword>
<dbReference type="PANTHER" id="PTHR46828:SF2">
    <property type="entry name" value="ENDO-1,4-BETA-XYLANASE A-RELATED"/>
    <property type="match status" value="1"/>
</dbReference>
<dbReference type="VEuPathDB" id="FungiDB:An15g04550"/>
<evidence type="ECO:0000256" key="8">
    <source>
        <dbReference type="ARBA" id="ARBA00022729"/>
    </source>
</evidence>
<evidence type="ECO:0000256" key="15">
    <source>
        <dbReference type="SAM" id="SignalP"/>
    </source>
</evidence>
<name>A0A0S2CW27_ASPNG</name>
<reference evidence="17" key="1">
    <citation type="journal article" date="2014" name="J. Biosci. Bioeng.">
        <title>Hemicellulase production by Aspergillus niger DSM 26641 in hydrothermal palm oil empty fruit bunch hydrolysate and transcriptome analysis.</title>
        <authorList>
            <person name="Ottenheim C."/>
            <person name="Verdejo C."/>
            <person name="Zimmermann W."/>
            <person name="Wu J.C."/>
        </authorList>
    </citation>
    <scope>NUCLEOTIDE SEQUENCE</scope>
    <source>
        <strain evidence="17">DSM 26641</strain>
    </source>
</reference>
<accession>A0A0S2CW27</accession>
<dbReference type="UniPathway" id="UPA00114"/>
<evidence type="ECO:0000256" key="7">
    <source>
        <dbReference type="ARBA" id="ARBA00022651"/>
    </source>
</evidence>
<feature type="signal peptide" evidence="15">
    <location>
        <begin position="1"/>
        <end position="27"/>
    </location>
</feature>
<feature type="active site" description="Nucleophile" evidence="13">
    <location>
        <position position="152"/>
    </location>
</feature>
<evidence type="ECO:0000256" key="12">
    <source>
        <dbReference type="ARBA" id="ARBA00023326"/>
    </source>
</evidence>
<evidence type="ECO:0000259" key="16">
    <source>
        <dbReference type="PROSITE" id="PS51761"/>
    </source>
</evidence>